<feature type="compositionally biased region" description="Low complexity" evidence="1">
    <location>
        <begin position="43"/>
        <end position="56"/>
    </location>
</feature>
<reference evidence="2 3" key="1">
    <citation type="journal article" date="2023" name="Plants (Basel)">
        <title>Bridging the Gap: Combining Genomics and Transcriptomics Approaches to Understand Stylosanthes scabra, an Orphan Legume from the Brazilian Caatinga.</title>
        <authorList>
            <person name="Ferreira-Neto J.R.C."/>
            <person name="da Silva M.D."/>
            <person name="Binneck E."/>
            <person name="de Melo N.F."/>
            <person name="da Silva R.H."/>
            <person name="de Melo A.L.T.M."/>
            <person name="Pandolfi V."/>
            <person name="Bustamante F.O."/>
            <person name="Brasileiro-Vidal A.C."/>
            <person name="Benko-Iseppon A.M."/>
        </authorList>
    </citation>
    <scope>NUCLEOTIDE SEQUENCE [LARGE SCALE GENOMIC DNA]</scope>
    <source>
        <tissue evidence="2">Leaves</tissue>
    </source>
</reference>
<comment type="caution">
    <text evidence="2">The sequence shown here is derived from an EMBL/GenBank/DDBJ whole genome shotgun (WGS) entry which is preliminary data.</text>
</comment>
<dbReference type="Proteomes" id="UP001341840">
    <property type="component" value="Unassembled WGS sequence"/>
</dbReference>
<proteinExistence type="predicted"/>
<protein>
    <submittedName>
        <fullName evidence="2">Uncharacterized protein</fullName>
    </submittedName>
</protein>
<feature type="region of interest" description="Disordered" evidence="1">
    <location>
        <begin position="1"/>
        <end position="59"/>
    </location>
</feature>
<accession>A0ABU6UW93</accession>
<evidence type="ECO:0000313" key="3">
    <source>
        <dbReference type="Proteomes" id="UP001341840"/>
    </source>
</evidence>
<dbReference type="EMBL" id="JASCZI010123361">
    <property type="protein sequence ID" value="MED6165334.1"/>
    <property type="molecule type" value="Genomic_DNA"/>
</dbReference>
<evidence type="ECO:0000256" key="1">
    <source>
        <dbReference type="SAM" id="MobiDB-lite"/>
    </source>
</evidence>
<sequence>MSLPMVDFGDHSGGSGDPRRRNRTVHEIPFTYGDEPAATRGCSAPQPSSSSYSPSPRRQGARWFLPQTAVKKHEGGGGFFNDDNENRGGGRRTAATRNPSSSSISLCFDLTSSSKHTHTTRSLSFFLSWWFRRRHYLSFAGASESTSQRARRKRNHNQNTNHLNLQSIVTFDPELRSSHRLRLREAHLFLFDSIRLIWSSLA</sequence>
<organism evidence="2 3">
    <name type="scientific">Stylosanthes scabra</name>
    <dbReference type="NCBI Taxonomy" id="79078"/>
    <lineage>
        <taxon>Eukaryota</taxon>
        <taxon>Viridiplantae</taxon>
        <taxon>Streptophyta</taxon>
        <taxon>Embryophyta</taxon>
        <taxon>Tracheophyta</taxon>
        <taxon>Spermatophyta</taxon>
        <taxon>Magnoliopsida</taxon>
        <taxon>eudicotyledons</taxon>
        <taxon>Gunneridae</taxon>
        <taxon>Pentapetalae</taxon>
        <taxon>rosids</taxon>
        <taxon>fabids</taxon>
        <taxon>Fabales</taxon>
        <taxon>Fabaceae</taxon>
        <taxon>Papilionoideae</taxon>
        <taxon>50 kb inversion clade</taxon>
        <taxon>dalbergioids sensu lato</taxon>
        <taxon>Dalbergieae</taxon>
        <taxon>Pterocarpus clade</taxon>
        <taxon>Stylosanthes</taxon>
    </lineage>
</organism>
<feature type="region of interest" description="Disordered" evidence="1">
    <location>
        <begin position="142"/>
        <end position="161"/>
    </location>
</feature>
<feature type="region of interest" description="Disordered" evidence="1">
    <location>
        <begin position="72"/>
        <end position="99"/>
    </location>
</feature>
<evidence type="ECO:0000313" key="2">
    <source>
        <dbReference type="EMBL" id="MED6165334.1"/>
    </source>
</evidence>
<name>A0ABU6UW93_9FABA</name>
<gene>
    <name evidence="2" type="ORF">PIB30_098532</name>
</gene>
<keyword evidence="3" id="KW-1185">Reference proteome</keyword>